<accession>A0A9E8LV94</accession>
<dbReference type="AlphaFoldDB" id="A0A9E8LV94"/>
<keyword evidence="2" id="KW-1185">Reference proteome</keyword>
<dbReference type="KEGG" id="faf:OE104_03060"/>
<organism evidence="1 2">
    <name type="scientific">Fervidibacillus albus</name>
    <dbReference type="NCBI Taxonomy" id="2980026"/>
    <lineage>
        <taxon>Bacteria</taxon>
        <taxon>Bacillati</taxon>
        <taxon>Bacillota</taxon>
        <taxon>Bacilli</taxon>
        <taxon>Bacillales</taxon>
        <taxon>Bacillaceae</taxon>
        <taxon>Fervidibacillus</taxon>
    </lineage>
</organism>
<dbReference type="RefSeq" id="WP_275418111.1">
    <property type="nucleotide sequence ID" value="NZ_CP106878.1"/>
</dbReference>
<gene>
    <name evidence="1" type="ORF">OE104_03060</name>
</gene>
<evidence type="ECO:0008006" key="3">
    <source>
        <dbReference type="Google" id="ProtNLM"/>
    </source>
</evidence>
<name>A0A9E8LV94_9BACI</name>
<evidence type="ECO:0000313" key="2">
    <source>
        <dbReference type="Proteomes" id="UP001164718"/>
    </source>
</evidence>
<evidence type="ECO:0000313" key="1">
    <source>
        <dbReference type="EMBL" id="WAA10328.1"/>
    </source>
</evidence>
<reference evidence="1" key="1">
    <citation type="submission" date="2022-09" db="EMBL/GenBank/DDBJ databases">
        <title>Complete Genomes of Fervidibacillus albus and Fervidibacillus halotolerans isolated from tidal flat sediments.</title>
        <authorList>
            <person name="Kwon K.K."/>
            <person name="Yang S.-H."/>
            <person name="Park M.J."/>
            <person name="Oh H.-M."/>
        </authorList>
    </citation>
    <scope>NUCLEOTIDE SEQUENCE</scope>
    <source>
        <strain evidence="1">MEBiC13591</strain>
    </source>
</reference>
<dbReference type="Proteomes" id="UP001164718">
    <property type="component" value="Chromosome"/>
</dbReference>
<protein>
    <recommendedName>
        <fullName evidence="3">Phage gp6-like head-tail connector protein</fullName>
    </recommendedName>
</protein>
<dbReference type="EMBL" id="CP106878">
    <property type="protein sequence ID" value="WAA10328.1"/>
    <property type="molecule type" value="Genomic_DNA"/>
</dbReference>
<proteinExistence type="predicted"/>
<sequence>MTANLLNECKKGLGLSTEPNDLIDANIEQKINIVLSFLKKAGVSDENLNDDLAVGVIVLGVTDLWNLNSGEIKFSPAFYTLVAQLAAG</sequence>